<evidence type="ECO:0000256" key="1">
    <source>
        <dbReference type="ARBA" id="ARBA00010641"/>
    </source>
</evidence>
<dbReference type="CDD" id="cd06171">
    <property type="entry name" value="Sigma70_r4"/>
    <property type="match status" value="1"/>
</dbReference>
<keyword evidence="4" id="KW-0804">Transcription</keyword>
<proteinExistence type="inferred from homology"/>
<sequence length="184" mass="21744">MDNNNYMNEKFLLEGLIKGSEVAYAYFFNNYYKDLCNYLLAISGDSELTEEIAQQAFVKLWDKRESLSIQDNALKPYFFRMAYNLFIDAKRKEKKNHKLLEHLKVEAYTNLVDIDNSLYEQKLKLIEAEIENLPDQCKRVFILGKKDGLKYQEISEKLHISIKTVEVHMSKALKRLRTQLTIFL</sequence>
<dbReference type="EMBL" id="LAZR01000120">
    <property type="protein sequence ID" value="KKN89329.1"/>
    <property type="molecule type" value="Genomic_DNA"/>
</dbReference>
<dbReference type="Pfam" id="PF08281">
    <property type="entry name" value="Sigma70_r4_2"/>
    <property type="match status" value="1"/>
</dbReference>
<dbReference type="InterPro" id="IPR036388">
    <property type="entry name" value="WH-like_DNA-bd_sf"/>
</dbReference>
<dbReference type="AlphaFoldDB" id="A0A0F9UCF4"/>
<gene>
    <name evidence="7" type="ORF">LCGC14_0239860</name>
</gene>
<protein>
    <recommendedName>
        <fullName evidence="8">HTH luxR-type domain-containing protein</fullName>
    </recommendedName>
</protein>
<dbReference type="Pfam" id="PF04542">
    <property type="entry name" value="Sigma70_r2"/>
    <property type="match status" value="1"/>
</dbReference>
<dbReference type="InterPro" id="IPR013325">
    <property type="entry name" value="RNA_pol_sigma_r2"/>
</dbReference>
<evidence type="ECO:0000256" key="4">
    <source>
        <dbReference type="ARBA" id="ARBA00023163"/>
    </source>
</evidence>
<dbReference type="PRINTS" id="PR00038">
    <property type="entry name" value="HTHLUXR"/>
</dbReference>
<dbReference type="SUPFAM" id="SSF88946">
    <property type="entry name" value="Sigma2 domain of RNA polymerase sigma factors"/>
    <property type="match status" value="1"/>
</dbReference>
<keyword evidence="2" id="KW-0805">Transcription regulation</keyword>
<evidence type="ECO:0000313" key="7">
    <source>
        <dbReference type="EMBL" id="KKN89329.1"/>
    </source>
</evidence>
<dbReference type="GO" id="GO:0006352">
    <property type="term" value="P:DNA-templated transcription initiation"/>
    <property type="evidence" value="ECO:0007669"/>
    <property type="project" value="InterPro"/>
</dbReference>
<comment type="similarity">
    <text evidence="1">Belongs to the sigma-70 factor family. ECF subfamily.</text>
</comment>
<dbReference type="InterPro" id="IPR014284">
    <property type="entry name" value="RNA_pol_sigma-70_dom"/>
</dbReference>
<dbReference type="InterPro" id="IPR039425">
    <property type="entry name" value="RNA_pol_sigma-70-like"/>
</dbReference>
<name>A0A0F9UCF4_9ZZZZ</name>
<organism evidence="7">
    <name type="scientific">marine sediment metagenome</name>
    <dbReference type="NCBI Taxonomy" id="412755"/>
    <lineage>
        <taxon>unclassified sequences</taxon>
        <taxon>metagenomes</taxon>
        <taxon>ecological metagenomes</taxon>
    </lineage>
</organism>
<dbReference type="SUPFAM" id="SSF88659">
    <property type="entry name" value="Sigma3 and sigma4 domains of RNA polymerase sigma factors"/>
    <property type="match status" value="1"/>
</dbReference>
<dbReference type="InterPro" id="IPR013324">
    <property type="entry name" value="RNA_pol_sigma_r3/r4-like"/>
</dbReference>
<evidence type="ECO:0000256" key="2">
    <source>
        <dbReference type="ARBA" id="ARBA00023015"/>
    </source>
</evidence>
<dbReference type="GO" id="GO:0016987">
    <property type="term" value="F:sigma factor activity"/>
    <property type="evidence" value="ECO:0007669"/>
    <property type="project" value="UniProtKB-KW"/>
</dbReference>
<dbReference type="NCBIfam" id="TIGR02985">
    <property type="entry name" value="Sig70_bacteroi1"/>
    <property type="match status" value="1"/>
</dbReference>
<comment type="caution">
    <text evidence="7">The sequence shown here is derived from an EMBL/GenBank/DDBJ whole genome shotgun (WGS) entry which is preliminary data.</text>
</comment>
<dbReference type="InterPro" id="IPR014327">
    <property type="entry name" value="RNA_pol_sigma70_bacteroid"/>
</dbReference>
<evidence type="ECO:0008006" key="8">
    <source>
        <dbReference type="Google" id="ProtNLM"/>
    </source>
</evidence>
<evidence type="ECO:0000256" key="3">
    <source>
        <dbReference type="ARBA" id="ARBA00023082"/>
    </source>
</evidence>
<dbReference type="Gene3D" id="1.10.1740.10">
    <property type="match status" value="1"/>
</dbReference>
<dbReference type="InterPro" id="IPR000792">
    <property type="entry name" value="Tscrpt_reg_LuxR_C"/>
</dbReference>
<feature type="domain" description="RNA polymerase sigma factor 70 region 4 type 2" evidence="6">
    <location>
        <begin position="125"/>
        <end position="176"/>
    </location>
</feature>
<dbReference type="GO" id="GO:0003677">
    <property type="term" value="F:DNA binding"/>
    <property type="evidence" value="ECO:0007669"/>
    <property type="project" value="InterPro"/>
</dbReference>
<dbReference type="PANTHER" id="PTHR43133:SF46">
    <property type="entry name" value="RNA POLYMERASE SIGMA-70 FACTOR ECF SUBFAMILY"/>
    <property type="match status" value="1"/>
</dbReference>
<dbReference type="Gene3D" id="1.10.10.10">
    <property type="entry name" value="Winged helix-like DNA-binding domain superfamily/Winged helix DNA-binding domain"/>
    <property type="match status" value="1"/>
</dbReference>
<reference evidence="7" key="1">
    <citation type="journal article" date="2015" name="Nature">
        <title>Complex archaea that bridge the gap between prokaryotes and eukaryotes.</title>
        <authorList>
            <person name="Spang A."/>
            <person name="Saw J.H."/>
            <person name="Jorgensen S.L."/>
            <person name="Zaremba-Niedzwiedzka K."/>
            <person name="Martijn J."/>
            <person name="Lind A.E."/>
            <person name="van Eijk R."/>
            <person name="Schleper C."/>
            <person name="Guy L."/>
            <person name="Ettema T.J."/>
        </authorList>
    </citation>
    <scope>NUCLEOTIDE SEQUENCE</scope>
</reference>
<keyword evidence="3" id="KW-0731">Sigma factor</keyword>
<dbReference type="NCBIfam" id="TIGR02937">
    <property type="entry name" value="sigma70-ECF"/>
    <property type="match status" value="1"/>
</dbReference>
<accession>A0A0F9UCF4</accession>
<evidence type="ECO:0000259" key="6">
    <source>
        <dbReference type="Pfam" id="PF08281"/>
    </source>
</evidence>
<dbReference type="InterPro" id="IPR007627">
    <property type="entry name" value="RNA_pol_sigma70_r2"/>
</dbReference>
<dbReference type="PANTHER" id="PTHR43133">
    <property type="entry name" value="RNA POLYMERASE ECF-TYPE SIGMA FACTO"/>
    <property type="match status" value="1"/>
</dbReference>
<dbReference type="InterPro" id="IPR013249">
    <property type="entry name" value="RNA_pol_sigma70_r4_t2"/>
</dbReference>
<evidence type="ECO:0000259" key="5">
    <source>
        <dbReference type="Pfam" id="PF04542"/>
    </source>
</evidence>
<feature type="domain" description="RNA polymerase sigma-70 region 2" evidence="5">
    <location>
        <begin position="28"/>
        <end position="95"/>
    </location>
</feature>